<reference evidence="1" key="1">
    <citation type="submission" date="2020-10" db="EMBL/GenBank/DDBJ databases">
        <authorList>
            <person name="Gilroy R."/>
        </authorList>
    </citation>
    <scope>NUCLEOTIDE SEQUENCE</scope>
    <source>
        <strain evidence="1">2889</strain>
    </source>
</reference>
<name>A0A9D9H0H9_9BACT</name>
<protein>
    <submittedName>
        <fullName evidence="1">Uncharacterized protein</fullName>
    </submittedName>
</protein>
<sequence>MKIRPMTVKELAAEYRVSRATMHRWLKAHAQEIGERHAGMQVYTVGQVEKIYRLLDVPEREMDF</sequence>
<dbReference type="AlphaFoldDB" id="A0A9D9H0H9"/>
<evidence type="ECO:0000313" key="2">
    <source>
        <dbReference type="Proteomes" id="UP000823612"/>
    </source>
</evidence>
<dbReference type="SUPFAM" id="SSF46955">
    <property type="entry name" value="Putative DNA-binding domain"/>
    <property type="match status" value="1"/>
</dbReference>
<accession>A0A9D9H0H9</accession>
<comment type="caution">
    <text evidence="1">The sequence shown here is derived from an EMBL/GenBank/DDBJ whole genome shotgun (WGS) entry which is preliminary data.</text>
</comment>
<reference evidence="1" key="2">
    <citation type="journal article" date="2021" name="PeerJ">
        <title>Extensive microbial diversity within the chicken gut microbiome revealed by metagenomics and culture.</title>
        <authorList>
            <person name="Gilroy R."/>
            <person name="Ravi A."/>
            <person name="Getino M."/>
            <person name="Pursley I."/>
            <person name="Horton D.L."/>
            <person name="Alikhan N.F."/>
            <person name="Baker D."/>
            <person name="Gharbi K."/>
            <person name="Hall N."/>
            <person name="Watson M."/>
            <person name="Adriaenssens E.M."/>
            <person name="Foster-Nyarko E."/>
            <person name="Jarju S."/>
            <person name="Secka A."/>
            <person name="Antonio M."/>
            <person name="Oren A."/>
            <person name="Chaudhuri R.R."/>
            <person name="La Ragione R."/>
            <person name="Hildebrand F."/>
            <person name="Pallen M.J."/>
        </authorList>
    </citation>
    <scope>NUCLEOTIDE SEQUENCE</scope>
    <source>
        <strain evidence="1">2889</strain>
    </source>
</reference>
<organism evidence="1 2">
    <name type="scientific">Candidatus Pullibacteroides excrementavium</name>
    <dbReference type="NCBI Taxonomy" id="2840905"/>
    <lineage>
        <taxon>Bacteria</taxon>
        <taxon>Pseudomonadati</taxon>
        <taxon>Bacteroidota</taxon>
        <taxon>Bacteroidia</taxon>
        <taxon>Bacteroidales</taxon>
        <taxon>Candidatus Pullibacteroides</taxon>
    </lineage>
</organism>
<dbReference type="EMBL" id="JADIMZ010000011">
    <property type="protein sequence ID" value="MBO8431826.1"/>
    <property type="molecule type" value="Genomic_DNA"/>
</dbReference>
<dbReference type="Proteomes" id="UP000823612">
    <property type="component" value="Unassembled WGS sequence"/>
</dbReference>
<dbReference type="InterPro" id="IPR009061">
    <property type="entry name" value="DNA-bd_dom_put_sf"/>
</dbReference>
<gene>
    <name evidence="1" type="ORF">IAB08_00825</name>
</gene>
<evidence type="ECO:0000313" key="1">
    <source>
        <dbReference type="EMBL" id="MBO8431826.1"/>
    </source>
</evidence>
<proteinExistence type="predicted"/>